<evidence type="ECO:0000256" key="6">
    <source>
        <dbReference type="SAM" id="Phobius"/>
    </source>
</evidence>
<dbReference type="Pfam" id="PF03772">
    <property type="entry name" value="Competence"/>
    <property type="match status" value="1"/>
</dbReference>
<evidence type="ECO:0000256" key="3">
    <source>
        <dbReference type="ARBA" id="ARBA00022692"/>
    </source>
</evidence>
<comment type="caution">
    <text evidence="8">The sequence shown here is derived from an EMBL/GenBank/DDBJ whole genome shotgun (WGS) entry which is preliminary data.</text>
</comment>
<evidence type="ECO:0000256" key="2">
    <source>
        <dbReference type="ARBA" id="ARBA00022475"/>
    </source>
</evidence>
<dbReference type="InterPro" id="IPR004477">
    <property type="entry name" value="ComEC_N"/>
</dbReference>
<evidence type="ECO:0000256" key="1">
    <source>
        <dbReference type="ARBA" id="ARBA00004651"/>
    </source>
</evidence>
<evidence type="ECO:0000313" key="9">
    <source>
        <dbReference type="Proteomes" id="UP000290682"/>
    </source>
</evidence>
<feature type="transmembrane region" description="Helical" evidence="6">
    <location>
        <begin position="374"/>
        <end position="394"/>
    </location>
</feature>
<feature type="transmembrane region" description="Helical" evidence="6">
    <location>
        <begin position="238"/>
        <end position="261"/>
    </location>
</feature>
<dbReference type="NCBIfam" id="TIGR00360">
    <property type="entry name" value="ComEC_N-term"/>
    <property type="match status" value="1"/>
</dbReference>
<evidence type="ECO:0000256" key="4">
    <source>
        <dbReference type="ARBA" id="ARBA00022989"/>
    </source>
</evidence>
<dbReference type="SMART" id="SM00849">
    <property type="entry name" value="Lactamase_B"/>
    <property type="match status" value="1"/>
</dbReference>
<keyword evidence="5 6" id="KW-0472">Membrane</keyword>
<dbReference type="CDD" id="cd07731">
    <property type="entry name" value="ComA-like_MBL-fold"/>
    <property type="match status" value="1"/>
</dbReference>
<dbReference type="SUPFAM" id="SSF56281">
    <property type="entry name" value="Metallo-hydrolase/oxidoreductase"/>
    <property type="match status" value="1"/>
</dbReference>
<organism evidence="8 9">
    <name type="scientific">Crenobacter cavernae</name>
    <dbReference type="NCBI Taxonomy" id="2290923"/>
    <lineage>
        <taxon>Bacteria</taxon>
        <taxon>Pseudomonadati</taxon>
        <taxon>Pseudomonadota</taxon>
        <taxon>Betaproteobacteria</taxon>
        <taxon>Neisseriales</taxon>
        <taxon>Neisseriaceae</taxon>
        <taxon>Crenobacter</taxon>
    </lineage>
</organism>
<dbReference type="RefSeq" id="WP_129212635.1">
    <property type="nucleotide sequence ID" value="NZ_REGR01000005.1"/>
</dbReference>
<reference evidence="8 9" key="1">
    <citation type="submission" date="2018-10" db="EMBL/GenBank/DDBJ databases">
        <title>Draft genome of Fastidiocella sp. strain 375T, a bacterium isolated from a karstic cave dripping water.</title>
        <authorList>
            <person name="Coelho C."/>
            <person name="Verissimo A."/>
            <person name="Tiago I."/>
        </authorList>
    </citation>
    <scope>NUCLEOTIDE SEQUENCE [LARGE SCALE GENOMIC DNA]</scope>
    <source>
        <strain evidence="8 9">CAVE-375</strain>
    </source>
</reference>
<feature type="transmembrane region" description="Helical" evidence="6">
    <location>
        <begin position="48"/>
        <end position="66"/>
    </location>
</feature>
<dbReference type="Proteomes" id="UP000290682">
    <property type="component" value="Unassembled WGS sequence"/>
</dbReference>
<dbReference type="PANTHER" id="PTHR30619">
    <property type="entry name" value="DNA INTERNALIZATION/COMPETENCE PROTEIN COMEC/REC2"/>
    <property type="match status" value="1"/>
</dbReference>
<feature type="transmembrane region" description="Helical" evidence="6">
    <location>
        <begin position="273"/>
        <end position="292"/>
    </location>
</feature>
<comment type="subcellular location">
    <subcellularLocation>
        <location evidence="1">Cell membrane</location>
        <topology evidence="1">Multi-pass membrane protein</topology>
    </subcellularLocation>
</comment>
<protein>
    <submittedName>
        <fullName evidence="8">DNA internalization-related competence protein ComEC/Rec2</fullName>
    </submittedName>
</protein>
<keyword evidence="9" id="KW-1185">Reference proteome</keyword>
<dbReference type="InterPro" id="IPR036866">
    <property type="entry name" value="RibonucZ/Hydroxyglut_hydro"/>
</dbReference>
<dbReference type="Pfam" id="PF13567">
    <property type="entry name" value="DUF4131"/>
    <property type="match status" value="1"/>
</dbReference>
<keyword evidence="4 6" id="KW-1133">Transmembrane helix</keyword>
<dbReference type="PANTHER" id="PTHR30619:SF1">
    <property type="entry name" value="RECOMBINATION PROTEIN 2"/>
    <property type="match status" value="1"/>
</dbReference>
<dbReference type="InterPro" id="IPR004797">
    <property type="entry name" value="Competence_ComEC/Rec2"/>
</dbReference>
<dbReference type="Pfam" id="PF00753">
    <property type="entry name" value="Lactamase_B"/>
    <property type="match status" value="1"/>
</dbReference>
<dbReference type="Gene3D" id="3.60.15.10">
    <property type="entry name" value="Ribonuclease Z/Hydroxyacylglutathione hydrolase-like"/>
    <property type="match status" value="1"/>
</dbReference>
<evidence type="ECO:0000256" key="5">
    <source>
        <dbReference type="ARBA" id="ARBA00023136"/>
    </source>
</evidence>
<evidence type="ECO:0000259" key="7">
    <source>
        <dbReference type="SMART" id="SM00849"/>
    </source>
</evidence>
<sequence>MRILPSHLAALIAGLIAVAFLQALPDWRLVLALAVGAGTVAMAWPRRRALLIGTAALFIGVAWAGFRAEQRLAERLPAALEGVPVTVEGTVRGFAQPREWGSRLVLDVDESDAPLPQRLMLSDFREQDWPPGSRWRLTARLKVAHGTLNGAGFDAEAWLWSEGLLATGSVAKGRQRLADAGDFLARVDKARDALWQRIRTALGDTPSAALIGALTVGQQQAIAPAQWRQFSATGLTHLVSISGLHITLLAALVGAIAYRLACVCPSPRCTPRIVAAVAGLVAATIYALLAGWSVPTQRSLYMLAVFAAALLARRHVSALSAWLLALAAVLVIDPFSALAPGLWLSFGLVGVLFARGAGRRAPLPRVKGFADAQWAATLASIAPLAIFFGALPWVSPLANALAIPLVSALLTPLALAALALPFGWPLEIAGGLAELFLAGVAQAARLPALSLAATPWPLWGLALAGTLWVLAPRAVPGRLFGLACLAPLLLYRPAPPAEGQFRARLIDVGQGLSLLIETHRHALLYDTGPGDAERGLLPALSGRGVYRLDALVLSHHDADHDGAAATLLARVSADRLYAGQPETLAGLPLPARHCRDGVAWDWDGVRFAFLTQPTAPTAEDNAKSCVLRVSAGPASLLVAGDLPAAGEAALADRYGGALKSTVLIAPHHGSKTSTSATLLDAVAPRWAWISAGYRNRYRHPHPTVLARLAEHGIRVARSDRDGGIEWNSGQPDATVREANRQKHYWRLTREGSADLEKPGPAAEGP</sequence>
<keyword evidence="2" id="KW-1003">Cell membrane</keyword>
<dbReference type="InterPro" id="IPR052159">
    <property type="entry name" value="Competence_DNA_uptake"/>
</dbReference>
<dbReference type="EMBL" id="REGR01000005">
    <property type="protein sequence ID" value="RXZ44049.1"/>
    <property type="molecule type" value="Genomic_DNA"/>
</dbReference>
<gene>
    <name evidence="8" type="ORF">EBB06_07755</name>
</gene>
<feature type="transmembrane region" description="Helical" evidence="6">
    <location>
        <begin position="400"/>
        <end position="419"/>
    </location>
</feature>
<feature type="transmembrane region" description="Helical" evidence="6">
    <location>
        <begin position="322"/>
        <end position="353"/>
    </location>
</feature>
<accession>A0ABY0FH41</accession>
<proteinExistence type="predicted"/>
<dbReference type="InterPro" id="IPR035681">
    <property type="entry name" value="ComA-like_MBL"/>
</dbReference>
<dbReference type="NCBIfam" id="TIGR00361">
    <property type="entry name" value="ComEC_Rec2"/>
    <property type="match status" value="1"/>
</dbReference>
<feature type="domain" description="Metallo-beta-lactamase" evidence="7">
    <location>
        <begin position="510"/>
        <end position="693"/>
    </location>
</feature>
<name>A0ABY0FH41_9NEIS</name>
<dbReference type="InterPro" id="IPR001279">
    <property type="entry name" value="Metallo-B-lactamas"/>
</dbReference>
<evidence type="ECO:0000313" key="8">
    <source>
        <dbReference type="EMBL" id="RXZ44049.1"/>
    </source>
</evidence>
<dbReference type="InterPro" id="IPR025405">
    <property type="entry name" value="DUF4131"/>
</dbReference>
<keyword evidence="3 6" id="KW-0812">Transmembrane</keyword>